<dbReference type="Proteomes" id="UP000094147">
    <property type="component" value="Chromosome"/>
</dbReference>
<proteinExistence type="predicted"/>
<dbReference type="Gene3D" id="3.40.630.30">
    <property type="match status" value="1"/>
</dbReference>
<accession>A0A1B3B7Z2</accession>
<dbReference type="InterPro" id="IPR000182">
    <property type="entry name" value="GNAT_dom"/>
</dbReference>
<dbReference type="GO" id="GO:0016747">
    <property type="term" value="F:acyltransferase activity, transferring groups other than amino-acyl groups"/>
    <property type="evidence" value="ECO:0007669"/>
    <property type="project" value="InterPro"/>
</dbReference>
<evidence type="ECO:0000313" key="2">
    <source>
        <dbReference type="EMBL" id="AOE48909.1"/>
    </source>
</evidence>
<keyword evidence="2" id="KW-0808">Transferase</keyword>
<dbReference type="SUPFAM" id="SSF55729">
    <property type="entry name" value="Acyl-CoA N-acyltransferases (Nat)"/>
    <property type="match status" value="1"/>
</dbReference>
<gene>
    <name evidence="2" type="ORF">KS2013_181</name>
</gene>
<reference evidence="3" key="1">
    <citation type="submission" date="2015-08" db="EMBL/GenBank/DDBJ databases">
        <authorList>
            <person name="Kim K.M."/>
        </authorList>
    </citation>
    <scope>NUCLEOTIDE SEQUENCE [LARGE SCALE GENOMIC DNA]</scope>
    <source>
        <strain evidence="3">KCTC 23892</strain>
    </source>
</reference>
<dbReference type="PROSITE" id="PS51186">
    <property type="entry name" value="GNAT"/>
    <property type="match status" value="1"/>
</dbReference>
<name>A0A1B3B7Z2_9GAMM</name>
<evidence type="ECO:0000313" key="3">
    <source>
        <dbReference type="Proteomes" id="UP000094147"/>
    </source>
</evidence>
<feature type="domain" description="N-acetyltransferase" evidence="1">
    <location>
        <begin position="9"/>
        <end position="169"/>
    </location>
</feature>
<dbReference type="InterPro" id="IPR051531">
    <property type="entry name" value="N-acetyltransferase"/>
</dbReference>
<organism evidence="2 3">
    <name type="scientific">Kangiella sediminilitoris</name>
    <dbReference type="NCBI Taxonomy" id="1144748"/>
    <lineage>
        <taxon>Bacteria</taxon>
        <taxon>Pseudomonadati</taxon>
        <taxon>Pseudomonadota</taxon>
        <taxon>Gammaproteobacteria</taxon>
        <taxon>Kangiellales</taxon>
        <taxon>Kangiellaceae</taxon>
        <taxon>Kangiella</taxon>
    </lineage>
</organism>
<dbReference type="RefSeq" id="WP_068988504.1">
    <property type="nucleotide sequence ID" value="NZ_CP012418.1"/>
</dbReference>
<sequence>MIIKSTQRLLLRHINANDAKFLLKLYNQPAFLQQIGDRGVNTINNAKNFILRTQQNYKRYGFWLYLVEDKVSGEPIGVNGLIQRDYLEAPDIGFAIDEKHWRQGFAFESSQAVVEHAREIGQKELLAITSPDNENSIKLLTKLGFDFSKCDDLEGNGEEINLYHFNLLA</sequence>
<dbReference type="KEGG" id="ksd:KS2013_181"/>
<dbReference type="Pfam" id="PF13302">
    <property type="entry name" value="Acetyltransf_3"/>
    <property type="match status" value="1"/>
</dbReference>
<dbReference type="STRING" id="1144748.KS2013_181"/>
<dbReference type="OrthoDB" id="9798081at2"/>
<dbReference type="InterPro" id="IPR016181">
    <property type="entry name" value="Acyl_CoA_acyltransferase"/>
</dbReference>
<evidence type="ECO:0000259" key="1">
    <source>
        <dbReference type="PROSITE" id="PS51186"/>
    </source>
</evidence>
<keyword evidence="3" id="KW-1185">Reference proteome</keyword>
<protein>
    <submittedName>
        <fullName evidence="2">GCN5-related N-acetyltransferase</fullName>
    </submittedName>
</protein>
<dbReference type="AlphaFoldDB" id="A0A1B3B7Z2"/>
<dbReference type="PANTHER" id="PTHR43792:SF1">
    <property type="entry name" value="N-ACETYLTRANSFERASE DOMAIN-CONTAINING PROTEIN"/>
    <property type="match status" value="1"/>
</dbReference>
<dbReference type="EMBL" id="CP012418">
    <property type="protein sequence ID" value="AOE48909.1"/>
    <property type="molecule type" value="Genomic_DNA"/>
</dbReference>
<dbReference type="PANTHER" id="PTHR43792">
    <property type="entry name" value="GNAT FAMILY, PUTATIVE (AFU_ORTHOLOGUE AFUA_3G00765)-RELATED-RELATED"/>
    <property type="match status" value="1"/>
</dbReference>